<dbReference type="Proteomes" id="UP000800235">
    <property type="component" value="Unassembled WGS sequence"/>
</dbReference>
<dbReference type="EMBL" id="MU007105">
    <property type="protein sequence ID" value="KAF2420977.1"/>
    <property type="molecule type" value="Genomic_DNA"/>
</dbReference>
<sequence length="123" mass="14176">MPGFKYEGAVGLGELRLLRLLKGDQDQIELSYTWGSGSTPCDIVTNGIEIEVITHVYLALQNLRLQKEDRLLWIDALCINQRDEEEKSHQVQQMGSIYARAERVIIFLGQSTYETDYFMQYAQ</sequence>
<feature type="domain" description="Heterokaryon incompatibility" evidence="1">
    <location>
        <begin position="30"/>
        <end position="120"/>
    </location>
</feature>
<gene>
    <name evidence="2" type="ORF">EJ08DRAFT_527595</name>
</gene>
<keyword evidence="3" id="KW-1185">Reference proteome</keyword>
<evidence type="ECO:0000313" key="2">
    <source>
        <dbReference type="EMBL" id="KAF2420977.1"/>
    </source>
</evidence>
<dbReference type="OrthoDB" id="2157530at2759"/>
<accession>A0A9P4TTZ1</accession>
<proteinExistence type="predicted"/>
<dbReference type="Pfam" id="PF06985">
    <property type="entry name" value="HET"/>
    <property type="match status" value="1"/>
</dbReference>
<dbReference type="InterPro" id="IPR052895">
    <property type="entry name" value="HetReg/Transcr_Mod"/>
</dbReference>
<dbReference type="AlphaFoldDB" id="A0A9P4TTZ1"/>
<dbReference type="InterPro" id="IPR010730">
    <property type="entry name" value="HET"/>
</dbReference>
<dbReference type="PANTHER" id="PTHR24148">
    <property type="entry name" value="ANKYRIN REPEAT DOMAIN-CONTAINING PROTEIN 39 HOMOLOG-RELATED"/>
    <property type="match status" value="1"/>
</dbReference>
<protein>
    <recommendedName>
        <fullName evidence="1">Heterokaryon incompatibility domain-containing protein</fullName>
    </recommendedName>
</protein>
<evidence type="ECO:0000313" key="3">
    <source>
        <dbReference type="Proteomes" id="UP000800235"/>
    </source>
</evidence>
<reference evidence="2" key="1">
    <citation type="journal article" date="2020" name="Stud. Mycol.">
        <title>101 Dothideomycetes genomes: a test case for predicting lifestyles and emergence of pathogens.</title>
        <authorList>
            <person name="Haridas S."/>
            <person name="Albert R."/>
            <person name="Binder M."/>
            <person name="Bloem J."/>
            <person name="Labutti K."/>
            <person name="Salamov A."/>
            <person name="Andreopoulos B."/>
            <person name="Baker S."/>
            <person name="Barry K."/>
            <person name="Bills G."/>
            <person name="Bluhm B."/>
            <person name="Cannon C."/>
            <person name="Castanera R."/>
            <person name="Culley D."/>
            <person name="Daum C."/>
            <person name="Ezra D."/>
            <person name="Gonzalez J."/>
            <person name="Henrissat B."/>
            <person name="Kuo A."/>
            <person name="Liang C."/>
            <person name="Lipzen A."/>
            <person name="Lutzoni F."/>
            <person name="Magnuson J."/>
            <person name="Mondo S."/>
            <person name="Nolan M."/>
            <person name="Ohm R."/>
            <person name="Pangilinan J."/>
            <person name="Park H.-J."/>
            <person name="Ramirez L."/>
            <person name="Alfaro M."/>
            <person name="Sun H."/>
            <person name="Tritt A."/>
            <person name="Yoshinaga Y."/>
            <person name="Zwiers L.-H."/>
            <person name="Turgeon B."/>
            <person name="Goodwin S."/>
            <person name="Spatafora J."/>
            <person name="Crous P."/>
            <person name="Grigoriev I."/>
        </authorList>
    </citation>
    <scope>NUCLEOTIDE SEQUENCE</scope>
    <source>
        <strain evidence="2">CBS 130266</strain>
    </source>
</reference>
<evidence type="ECO:0000259" key="1">
    <source>
        <dbReference type="Pfam" id="PF06985"/>
    </source>
</evidence>
<organism evidence="2 3">
    <name type="scientific">Tothia fuscella</name>
    <dbReference type="NCBI Taxonomy" id="1048955"/>
    <lineage>
        <taxon>Eukaryota</taxon>
        <taxon>Fungi</taxon>
        <taxon>Dikarya</taxon>
        <taxon>Ascomycota</taxon>
        <taxon>Pezizomycotina</taxon>
        <taxon>Dothideomycetes</taxon>
        <taxon>Pleosporomycetidae</taxon>
        <taxon>Venturiales</taxon>
        <taxon>Cylindrosympodiaceae</taxon>
        <taxon>Tothia</taxon>
    </lineage>
</organism>
<dbReference type="PANTHER" id="PTHR24148:SF78">
    <property type="entry name" value="HETEROKARYON INCOMPATIBILITY DOMAIN-CONTAINING PROTEIN"/>
    <property type="match status" value="1"/>
</dbReference>
<comment type="caution">
    <text evidence="2">The sequence shown here is derived from an EMBL/GenBank/DDBJ whole genome shotgun (WGS) entry which is preliminary data.</text>
</comment>
<name>A0A9P4TTZ1_9PEZI</name>